<sequence>MSVQVGYKKQFFLYLLLFLILIVTIESGIRIYDHYYPSCSFFDSDVFLEMDDNLKRTICHDNSKLKWSIMPLRLEPNQNFETLNVNSDGFRGPELQENSKYRIFIVGGSTVFGVGATSDNHTIPGYIQQFFDKQFPDEDIEIINAGIPKAYSSTEAEFIKNSLVNYNPDLIVIYDGWNDLNHSYKQFESIDSSPTDELIRMINRSDYLTPKVLIQQYFNYQRTSTDIMDFDSSYISEKVNLWKNNLEETCKNSEVQNLKTVIILQPLLGTGNKILSEEEMHYHEHYDSKTMIKYYESYAENLNDLINSCNKTIDLRDVFDPYEQTVYYDAGHISDFGNKIVASEIYNHLSIFLKNEISK</sequence>
<protein>
    <recommendedName>
        <fullName evidence="4">GDSL-like protein</fullName>
    </recommendedName>
</protein>
<evidence type="ECO:0000256" key="1">
    <source>
        <dbReference type="SAM" id="Phobius"/>
    </source>
</evidence>
<dbReference type="Proteomes" id="UP000241022">
    <property type="component" value="Unassembled WGS sequence"/>
</dbReference>
<comment type="caution">
    <text evidence="2">The sequence shown here is derived from an EMBL/GenBank/DDBJ whole genome shotgun (WGS) entry which is preliminary data.</text>
</comment>
<proteinExistence type="predicted"/>
<dbReference type="GO" id="GO:0004622">
    <property type="term" value="F:phosphatidylcholine lysophospholipase activity"/>
    <property type="evidence" value="ECO:0007669"/>
    <property type="project" value="TreeGrafter"/>
</dbReference>
<feature type="transmembrane region" description="Helical" evidence="1">
    <location>
        <begin position="12"/>
        <end position="32"/>
    </location>
</feature>
<evidence type="ECO:0000313" key="2">
    <source>
        <dbReference type="EMBL" id="PTL87430.1"/>
    </source>
</evidence>
<dbReference type="CDD" id="cd00229">
    <property type="entry name" value="SGNH_hydrolase"/>
    <property type="match status" value="1"/>
</dbReference>
<dbReference type="EMBL" id="LXWN01000002">
    <property type="protein sequence ID" value="PTL87430.1"/>
    <property type="molecule type" value="Genomic_DNA"/>
</dbReference>
<dbReference type="InterPro" id="IPR036514">
    <property type="entry name" value="SGNH_hydro_sf"/>
</dbReference>
<dbReference type="GeneID" id="24816073"/>
<dbReference type="SUPFAM" id="SSF52266">
    <property type="entry name" value="SGNH hydrolase"/>
    <property type="match status" value="1"/>
</dbReference>
<gene>
    <name evidence="2" type="ORF">A7X95_05940</name>
</gene>
<keyword evidence="1" id="KW-0472">Membrane</keyword>
<reference evidence="3" key="1">
    <citation type="submission" date="2016-05" db="EMBL/GenBank/DDBJ databases">
        <authorList>
            <person name="Dupont C."/>
            <person name="Santoro A."/>
        </authorList>
    </citation>
    <scope>NUCLEOTIDE SEQUENCE [LARGE SCALE GENOMIC DNA]</scope>
    <source>
        <strain evidence="3">U25</strain>
    </source>
</reference>
<dbReference type="OrthoDB" id="12317at2157"/>
<name>A0A2R6TA80_9ARCH</name>
<keyword evidence="3" id="KW-1185">Reference proteome</keyword>
<organism evidence="2 3">
    <name type="scientific">Candidatus Nitrosopelagicus brevis</name>
    <dbReference type="NCBI Taxonomy" id="1410606"/>
    <lineage>
        <taxon>Archaea</taxon>
        <taxon>Nitrososphaerota</taxon>
    </lineage>
</organism>
<evidence type="ECO:0008006" key="4">
    <source>
        <dbReference type="Google" id="ProtNLM"/>
    </source>
</evidence>
<dbReference type="Gene3D" id="3.40.50.1110">
    <property type="entry name" value="SGNH hydrolase"/>
    <property type="match status" value="1"/>
</dbReference>
<reference evidence="2 3" key="2">
    <citation type="submission" date="2018-04" db="EMBL/GenBank/DDBJ databases">
        <title>Transcriptomics of ammonia oxidizing archaea.</title>
        <authorList>
            <person name="Carini P."/>
        </authorList>
    </citation>
    <scope>NUCLEOTIDE SEQUENCE [LARGE SCALE GENOMIC DNA]</scope>
    <source>
        <strain evidence="2 3">U25</strain>
    </source>
</reference>
<dbReference type="InterPro" id="IPR001087">
    <property type="entry name" value="GDSL"/>
</dbReference>
<dbReference type="InterPro" id="IPR051532">
    <property type="entry name" value="Ester_Hydrolysis_Enzymes"/>
</dbReference>
<dbReference type="PANTHER" id="PTHR30383:SF5">
    <property type="entry name" value="SGNH HYDROLASE-TYPE ESTERASE DOMAIN-CONTAINING PROTEIN"/>
    <property type="match status" value="1"/>
</dbReference>
<dbReference type="RefSeq" id="WP_048104438.1">
    <property type="nucleotide sequence ID" value="NZ_CP007026.1"/>
</dbReference>
<dbReference type="Pfam" id="PF00657">
    <property type="entry name" value="Lipase_GDSL"/>
    <property type="match status" value="1"/>
</dbReference>
<evidence type="ECO:0000313" key="3">
    <source>
        <dbReference type="Proteomes" id="UP000241022"/>
    </source>
</evidence>
<accession>A0A2R6TA80</accession>
<dbReference type="AlphaFoldDB" id="A0A2R6TA80"/>
<keyword evidence="1" id="KW-1133">Transmembrane helix</keyword>
<keyword evidence="1" id="KW-0812">Transmembrane</keyword>
<dbReference type="PANTHER" id="PTHR30383">
    <property type="entry name" value="THIOESTERASE 1/PROTEASE 1/LYSOPHOSPHOLIPASE L1"/>
    <property type="match status" value="1"/>
</dbReference>